<dbReference type="InterPro" id="IPR011701">
    <property type="entry name" value="MFS"/>
</dbReference>
<protein>
    <recommendedName>
        <fullName evidence="10">MFS transporter</fullName>
    </recommendedName>
</protein>
<feature type="transmembrane region" description="Helical" evidence="7">
    <location>
        <begin position="12"/>
        <end position="33"/>
    </location>
</feature>
<name>A0A2D0JPN3_9GAMM</name>
<keyword evidence="4 7" id="KW-0812">Transmembrane</keyword>
<evidence type="ECO:0000256" key="4">
    <source>
        <dbReference type="ARBA" id="ARBA00022692"/>
    </source>
</evidence>
<evidence type="ECO:0000313" key="9">
    <source>
        <dbReference type="Proteomes" id="UP000221980"/>
    </source>
</evidence>
<gene>
    <name evidence="8" type="ORF">Xmir_02460</name>
</gene>
<feature type="transmembrane region" description="Helical" evidence="7">
    <location>
        <begin position="68"/>
        <end position="87"/>
    </location>
</feature>
<feature type="transmembrane region" description="Helical" evidence="7">
    <location>
        <begin position="134"/>
        <end position="153"/>
    </location>
</feature>
<evidence type="ECO:0000256" key="1">
    <source>
        <dbReference type="ARBA" id="ARBA00004651"/>
    </source>
</evidence>
<evidence type="ECO:0008006" key="10">
    <source>
        <dbReference type="Google" id="ProtNLM"/>
    </source>
</evidence>
<dbReference type="AlphaFoldDB" id="A0A2D0JPN3"/>
<proteinExistence type="predicted"/>
<accession>A0A2D0JPN3</accession>
<sequence>MENKNKLLTSDVISMFGSGVSEVALLTLAFNITHSASCTSLLISIRLLGSLLVFFLTGYLMKYLNMKWICVFSDSIRAFIILLAIIVNDIYNIFIIAFFISFFSGLNIAVRSVAYQKFVGSDERIKFISKQQSLYSLLTLFSPFFAALLIKFVSLNQVFVVESICFLISTLTIFGVSEWRDEKDSKNNNQRLIGLKYLLKEPVQRNILFFRISILTSMISYQIISTYIITMDYSKMTSFVDLSFMISYSDVLAFFSFISALSLLFGNFIAGRFFSLEKIRLSFFLGAFFVSLGCIFWSYPYHDFQLLYYSIGSFILFLGLSFLRISLYASGQELTPPEYLAEIIAASDVISRSYQSLLGVVIMSLIPIISVNFILCFLAFSAMGSLLITGKISQKVQEKHNS</sequence>
<dbReference type="GO" id="GO:0022857">
    <property type="term" value="F:transmembrane transporter activity"/>
    <property type="evidence" value="ECO:0007669"/>
    <property type="project" value="InterPro"/>
</dbReference>
<reference evidence="8 9" key="1">
    <citation type="journal article" date="2017" name="Nat. Microbiol.">
        <title>Natural product diversity associated with the nematode symbionts Photorhabdus and Xenorhabdus.</title>
        <authorList>
            <person name="Tobias N.J."/>
            <person name="Wolff H."/>
            <person name="Djahanschiri B."/>
            <person name="Grundmann F."/>
            <person name="Kronenwerth M."/>
            <person name="Shi Y.M."/>
            <person name="Simonyi S."/>
            <person name="Grun P."/>
            <person name="Shapiro-Ilan D."/>
            <person name="Pidot S.J."/>
            <person name="Stinear T.P."/>
            <person name="Ebersberger I."/>
            <person name="Bode H.B."/>
        </authorList>
    </citation>
    <scope>NUCLEOTIDE SEQUENCE [LARGE SCALE GENOMIC DNA]</scope>
    <source>
        <strain evidence="8 9">DSM 17902</strain>
    </source>
</reference>
<dbReference type="EMBL" id="NITZ01000012">
    <property type="protein sequence ID" value="PHM48125.1"/>
    <property type="molecule type" value="Genomic_DNA"/>
</dbReference>
<comment type="caution">
    <text evidence="8">The sequence shown here is derived from an EMBL/GenBank/DDBJ whole genome shotgun (WGS) entry which is preliminary data.</text>
</comment>
<dbReference type="InterPro" id="IPR036259">
    <property type="entry name" value="MFS_trans_sf"/>
</dbReference>
<comment type="subcellular location">
    <subcellularLocation>
        <location evidence="1">Cell membrane</location>
        <topology evidence="1">Multi-pass membrane protein</topology>
    </subcellularLocation>
</comment>
<dbReference type="SUPFAM" id="SSF103473">
    <property type="entry name" value="MFS general substrate transporter"/>
    <property type="match status" value="1"/>
</dbReference>
<dbReference type="Proteomes" id="UP000221980">
    <property type="component" value="Unassembled WGS sequence"/>
</dbReference>
<feature type="transmembrane region" description="Helical" evidence="7">
    <location>
        <begin position="39"/>
        <end position="61"/>
    </location>
</feature>
<feature type="transmembrane region" description="Helical" evidence="7">
    <location>
        <begin position="159"/>
        <end position="176"/>
    </location>
</feature>
<feature type="transmembrane region" description="Helical" evidence="7">
    <location>
        <begin position="281"/>
        <end position="300"/>
    </location>
</feature>
<feature type="transmembrane region" description="Helical" evidence="7">
    <location>
        <begin position="306"/>
        <end position="323"/>
    </location>
</feature>
<dbReference type="GO" id="GO:0005886">
    <property type="term" value="C:plasma membrane"/>
    <property type="evidence" value="ECO:0007669"/>
    <property type="project" value="UniProtKB-SubCell"/>
</dbReference>
<feature type="transmembrane region" description="Helical" evidence="7">
    <location>
        <begin position="251"/>
        <end position="269"/>
    </location>
</feature>
<evidence type="ECO:0000313" key="8">
    <source>
        <dbReference type="EMBL" id="PHM48125.1"/>
    </source>
</evidence>
<evidence type="ECO:0000256" key="3">
    <source>
        <dbReference type="ARBA" id="ARBA00022475"/>
    </source>
</evidence>
<keyword evidence="2" id="KW-0813">Transport</keyword>
<keyword evidence="3" id="KW-1003">Cell membrane</keyword>
<dbReference type="PANTHER" id="PTHR43266">
    <property type="entry name" value="MACROLIDE-EFFLUX PROTEIN"/>
    <property type="match status" value="1"/>
</dbReference>
<feature type="transmembrane region" description="Helical" evidence="7">
    <location>
        <begin position="208"/>
        <end position="231"/>
    </location>
</feature>
<evidence type="ECO:0000256" key="7">
    <source>
        <dbReference type="SAM" id="Phobius"/>
    </source>
</evidence>
<evidence type="ECO:0000256" key="6">
    <source>
        <dbReference type="ARBA" id="ARBA00023136"/>
    </source>
</evidence>
<keyword evidence="9" id="KW-1185">Reference proteome</keyword>
<evidence type="ECO:0000256" key="5">
    <source>
        <dbReference type="ARBA" id="ARBA00022989"/>
    </source>
</evidence>
<dbReference type="PANTHER" id="PTHR43266:SF2">
    <property type="entry name" value="MAJOR FACILITATOR SUPERFAMILY (MFS) PROFILE DOMAIN-CONTAINING PROTEIN"/>
    <property type="match status" value="1"/>
</dbReference>
<evidence type="ECO:0000256" key="2">
    <source>
        <dbReference type="ARBA" id="ARBA00022448"/>
    </source>
</evidence>
<dbReference type="Gene3D" id="1.20.1250.20">
    <property type="entry name" value="MFS general substrate transporter like domains"/>
    <property type="match status" value="1"/>
</dbReference>
<dbReference type="OrthoDB" id="6455321at2"/>
<dbReference type="RefSeq" id="WP_099114538.1">
    <property type="nucleotide sequence ID" value="NZ_CAWNQI010000024.1"/>
</dbReference>
<keyword evidence="5 7" id="KW-1133">Transmembrane helix</keyword>
<feature type="transmembrane region" description="Helical" evidence="7">
    <location>
        <begin position="357"/>
        <end position="380"/>
    </location>
</feature>
<organism evidence="8 9">
    <name type="scientific">Xenorhabdus miraniensis</name>
    <dbReference type="NCBI Taxonomy" id="351674"/>
    <lineage>
        <taxon>Bacteria</taxon>
        <taxon>Pseudomonadati</taxon>
        <taxon>Pseudomonadota</taxon>
        <taxon>Gammaproteobacteria</taxon>
        <taxon>Enterobacterales</taxon>
        <taxon>Morganellaceae</taxon>
        <taxon>Xenorhabdus</taxon>
    </lineage>
</organism>
<keyword evidence="6 7" id="KW-0472">Membrane</keyword>
<dbReference type="Pfam" id="PF07690">
    <property type="entry name" value="MFS_1"/>
    <property type="match status" value="1"/>
</dbReference>
<feature type="transmembrane region" description="Helical" evidence="7">
    <location>
        <begin position="93"/>
        <end position="114"/>
    </location>
</feature>